<dbReference type="Proteomes" id="UP000769157">
    <property type="component" value="Unassembled WGS sequence"/>
</dbReference>
<evidence type="ECO:0000256" key="3">
    <source>
        <dbReference type="ARBA" id="ARBA00013064"/>
    </source>
</evidence>
<reference evidence="12" key="2">
    <citation type="submission" date="2021-01" db="EMBL/GenBank/DDBJ databases">
        <authorList>
            <person name="Schikora-Tamarit M.A."/>
        </authorList>
    </citation>
    <scope>NUCLEOTIDE SEQUENCE</scope>
    <source>
        <strain evidence="12">CBS6075</strain>
    </source>
</reference>
<evidence type="ECO:0000256" key="2">
    <source>
        <dbReference type="ARBA" id="ARBA00009580"/>
    </source>
</evidence>
<dbReference type="InterPro" id="IPR020428">
    <property type="entry name" value="PFA-DSPs"/>
</dbReference>
<evidence type="ECO:0000256" key="9">
    <source>
        <dbReference type="ARBA" id="ARBA00039934"/>
    </source>
</evidence>
<dbReference type="OrthoDB" id="6375174at2759"/>
<evidence type="ECO:0000313" key="13">
    <source>
        <dbReference type="Proteomes" id="UP000769157"/>
    </source>
</evidence>
<dbReference type="EC" id="3.1.3.48" evidence="3"/>
<dbReference type="PANTHER" id="PTHR31126">
    <property type="entry name" value="TYROSINE-PROTEIN PHOSPHATASE"/>
    <property type="match status" value="1"/>
</dbReference>
<reference evidence="12" key="1">
    <citation type="journal article" date="2021" name="Open Biol.">
        <title>Shared evolutionary footprints suggest mitochondrial oxidative damage underlies multiple complex I losses in fungi.</title>
        <authorList>
            <person name="Schikora-Tamarit M.A."/>
            <person name="Marcet-Houben M."/>
            <person name="Nosek J."/>
            <person name="Gabaldon T."/>
        </authorList>
    </citation>
    <scope>NUCLEOTIDE SEQUENCE</scope>
    <source>
        <strain evidence="12">CBS6075</strain>
    </source>
</reference>
<dbReference type="FunFam" id="3.90.190.10:FF:000035">
    <property type="entry name" value="Tyrosine phosphatase, putative"/>
    <property type="match status" value="1"/>
</dbReference>
<dbReference type="RefSeq" id="XP_046063599.1">
    <property type="nucleotide sequence ID" value="XM_046202220.1"/>
</dbReference>
<dbReference type="GeneID" id="70233425"/>
<comment type="similarity">
    <text evidence="2">Belongs to the protein-tyrosine phosphatase family.</text>
</comment>
<name>A0A9P8T8U0_9ASCO</name>
<dbReference type="InterPro" id="IPR004861">
    <property type="entry name" value="Siw14-like"/>
</dbReference>
<dbReference type="SUPFAM" id="SSF52799">
    <property type="entry name" value="(Phosphotyrosine protein) phosphatases II"/>
    <property type="match status" value="1"/>
</dbReference>
<feature type="region of interest" description="Disordered" evidence="11">
    <location>
        <begin position="167"/>
        <end position="197"/>
    </location>
</feature>
<sequence length="265" mass="31153">MLVPPDNFAFVEDGLYRCSQLDAINMPFLEALGLRTIVWLDEEKPPRPINQYMEDNHVRLCHLKESSSVPEEDESLQFQEWMVLKPSLVAETFRILLDYKTYHDCLLVDRSEVMIGLLRRIQRWSYSSISNEYRLFANTKANYAVENYLELVNIELVSSERLLDLEEEEEESEQFEEPKSVENELSMSPHLSVSSSPQIPKNLLKLVEMRRQKRKQRQERQTSVSGPGVSFYKPAGPVSVRVRLPREENLPMWFVDLRTRWEQEA</sequence>
<comment type="subcellular location">
    <subcellularLocation>
        <location evidence="1">Cytoplasm</location>
    </subcellularLocation>
</comment>
<keyword evidence="7" id="KW-0346">Stress response</keyword>
<keyword evidence="4" id="KW-0963">Cytoplasm</keyword>
<comment type="catalytic activity">
    <reaction evidence="10">
        <text>O-phospho-L-tyrosyl-[protein] + H2O = L-tyrosyl-[protein] + phosphate</text>
        <dbReference type="Rhea" id="RHEA:10684"/>
        <dbReference type="Rhea" id="RHEA-COMP:10136"/>
        <dbReference type="Rhea" id="RHEA-COMP:20101"/>
        <dbReference type="ChEBI" id="CHEBI:15377"/>
        <dbReference type="ChEBI" id="CHEBI:43474"/>
        <dbReference type="ChEBI" id="CHEBI:46858"/>
        <dbReference type="ChEBI" id="CHEBI:61978"/>
        <dbReference type="EC" id="3.1.3.48"/>
    </reaction>
</comment>
<organism evidence="12 13">
    <name type="scientific">Ogataea philodendri</name>
    <dbReference type="NCBI Taxonomy" id="1378263"/>
    <lineage>
        <taxon>Eukaryota</taxon>
        <taxon>Fungi</taxon>
        <taxon>Dikarya</taxon>
        <taxon>Ascomycota</taxon>
        <taxon>Saccharomycotina</taxon>
        <taxon>Pichiomycetes</taxon>
        <taxon>Pichiales</taxon>
        <taxon>Pichiaceae</taxon>
        <taxon>Ogataea</taxon>
    </lineage>
</organism>
<evidence type="ECO:0000256" key="7">
    <source>
        <dbReference type="ARBA" id="ARBA00023016"/>
    </source>
</evidence>
<keyword evidence="13" id="KW-1185">Reference proteome</keyword>
<comment type="caution">
    <text evidence="12">The sequence shown here is derived from an EMBL/GenBank/DDBJ whole genome shotgun (WGS) entry which is preliminary data.</text>
</comment>
<evidence type="ECO:0000256" key="4">
    <source>
        <dbReference type="ARBA" id="ARBA00022490"/>
    </source>
</evidence>
<dbReference type="PRINTS" id="PR01911">
    <property type="entry name" value="PFDSPHPHTASE"/>
</dbReference>
<evidence type="ECO:0000256" key="8">
    <source>
        <dbReference type="ARBA" id="ARBA00037204"/>
    </source>
</evidence>
<gene>
    <name evidence="12" type="ORF">OGAPHI_001457</name>
</gene>
<evidence type="ECO:0000256" key="10">
    <source>
        <dbReference type="ARBA" id="ARBA00051722"/>
    </source>
</evidence>
<keyword evidence="5" id="KW-0378">Hydrolase</keyword>
<feature type="region of interest" description="Disordered" evidence="11">
    <location>
        <begin position="214"/>
        <end position="235"/>
    </location>
</feature>
<dbReference type="InterPro" id="IPR029021">
    <property type="entry name" value="Prot-tyrosine_phosphatase-like"/>
</dbReference>
<dbReference type="GO" id="GO:0005737">
    <property type="term" value="C:cytoplasm"/>
    <property type="evidence" value="ECO:0007669"/>
    <property type="project" value="UniProtKB-SubCell"/>
</dbReference>
<dbReference type="Pfam" id="PF03162">
    <property type="entry name" value="Y_phosphatase2"/>
    <property type="match status" value="1"/>
</dbReference>
<dbReference type="AlphaFoldDB" id="A0A9P8T8U0"/>
<comment type="function">
    <text evidence="8">Putative tyrosine-protein phosphatase required for protection against superoxide stress.</text>
</comment>
<protein>
    <recommendedName>
        <fullName evidence="9">Putative tyrosine-protein phosphatase OCA1</fullName>
        <ecNumber evidence="3">3.1.3.48</ecNumber>
    </recommendedName>
</protein>
<evidence type="ECO:0000256" key="11">
    <source>
        <dbReference type="SAM" id="MobiDB-lite"/>
    </source>
</evidence>
<proteinExistence type="inferred from homology"/>
<dbReference type="EMBL" id="JAEUBE010000137">
    <property type="protein sequence ID" value="KAH3669336.1"/>
    <property type="molecule type" value="Genomic_DNA"/>
</dbReference>
<evidence type="ECO:0000256" key="1">
    <source>
        <dbReference type="ARBA" id="ARBA00004496"/>
    </source>
</evidence>
<dbReference type="Gene3D" id="3.90.190.10">
    <property type="entry name" value="Protein tyrosine phosphatase superfamily"/>
    <property type="match status" value="1"/>
</dbReference>
<dbReference type="GO" id="GO:0004725">
    <property type="term" value="F:protein tyrosine phosphatase activity"/>
    <property type="evidence" value="ECO:0007669"/>
    <property type="project" value="UniProtKB-EC"/>
</dbReference>
<evidence type="ECO:0000256" key="5">
    <source>
        <dbReference type="ARBA" id="ARBA00022801"/>
    </source>
</evidence>
<evidence type="ECO:0000256" key="6">
    <source>
        <dbReference type="ARBA" id="ARBA00022912"/>
    </source>
</evidence>
<accession>A0A9P8T8U0</accession>
<dbReference type="PANTHER" id="PTHR31126:SF70">
    <property type="entry name" value="PROTEIN OCA4"/>
    <property type="match status" value="1"/>
</dbReference>
<feature type="compositionally biased region" description="Low complexity" evidence="11">
    <location>
        <begin position="185"/>
        <end position="197"/>
    </location>
</feature>
<evidence type="ECO:0000313" key="12">
    <source>
        <dbReference type="EMBL" id="KAH3669336.1"/>
    </source>
</evidence>
<keyword evidence="6" id="KW-0904">Protein phosphatase</keyword>